<keyword evidence="6" id="KW-0325">Glycoprotein</keyword>
<dbReference type="InterPro" id="IPR043504">
    <property type="entry name" value="Peptidase_S1_PA_chymotrypsin"/>
</dbReference>
<dbReference type="InterPro" id="IPR000436">
    <property type="entry name" value="Sushi_SCR_CCP_dom"/>
</dbReference>
<keyword evidence="3" id="KW-0732">Signal</keyword>
<dbReference type="InterPro" id="IPR035976">
    <property type="entry name" value="Sushi/SCR/CCP_sf"/>
</dbReference>
<dbReference type="GO" id="GO:0006032">
    <property type="term" value="P:chitin catabolic process"/>
    <property type="evidence" value="ECO:0007669"/>
    <property type="project" value="TreeGrafter"/>
</dbReference>
<dbReference type="Pfam" id="PF00089">
    <property type="entry name" value="Trypsin"/>
    <property type="match status" value="1"/>
</dbReference>
<organism evidence="10 11">
    <name type="scientific">Psylliodes chrysocephalus</name>
    <dbReference type="NCBI Taxonomy" id="3402493"/>
    <lineage>
        <taxon>Eukaryota</taxon>
        <taxon>Metazoa</taxon>
        <taxon>Ecdysozoa</taxon>
        <taxon>Arthropoda</taxon>
        <taxon>Hexapoda</taxon>
        <taxon>Insecta</taxon>
        <taxon>Pterygota</taxon>
        <taxon>Neoptera</taxon>
        <taxon>Endopterygota</taxon>
        <taxon>Coleoptera</taxon>
        <taxon>Polyphaga</taxon>
        <taxon>Cucujiformia</taxon>
        <taxon>Chrysomeloidea</taxon>
        <taxon>Chrysomelidae</taxon>
        <taxon>Galerucinae</taxon>
        <taxon>Alticini</taxon>
        <taxon>Psylliodes</taxon>
    </lineage>
</organism>
<dbReference type="GO" id="GO:0005576">
    <property type="term" value="C:extracellular region"/>
    <property type="evidence" value="ECO:0007669"/>
    <property type="project" value="UniProtKB-SubCell"/>
</dbReference>
<dbReference type="InterPro" id="IPR018114">
    <property type="entry name" value="TRYPSIN_HIS"/>
</dbReference>
<dbReference type="InterPro" id="IPR011583">
    <property type="entry name" value="Chitinase_II/V-like_cat"/>
</dbReference>
<dbReference type="InterPro" id="IPR001223">
    <property type="entry name" value="Glyco_hydro18_cat"/>
</dbReference>
<dbReference type="GO" id="GO:0006508">
    <property type="term" value="P:proteolysis"/>
    <property type="evidence" value="ECO:0007669"/>
    <property type="project" value="InterPro"/>
</dbReference>
<evidence type="ECO:0000256" key="7">
    <source>
        <dbReference type="ARBA" id="ARBA00023295"/>
    </source>
</evidence>
<accession>A0A9P0G9K2</accession>
<dbReference type="EMBL" id="OV651823">
    <property type="protein sequence ID" value="CAH1101632.1"/>
    <property type="molecule type" value="Genomic_DNA"/>
</dbReference>
<dbReference type="GO" id="GO:0004568">
    <property type="term" value="F:chitinase activity"/>
    <property type="evidence" value="ECO:0007669"/>
    <property type="project" value="TreeGrafter"/>
</dbReference>
<keyword evidence="4" id="KW-0378">Hydrolase</keyword>
<evidence type="ECO:0000256" key="2">
    <source>
        <dbReference type="ARBA" id="ARBA00022525"/>
    </source>
</evidence>
<evidence type="ECO:0000256" key="3">
    <source>
        <dbReference type="ARBA" id="ARBA00022729"/>
    </source>
</evidence>
<dbReference type="Gene3D" id="2.10.70.10">
    <property type="entry name" value="Complement Module, domain 1"/>
    <property type="match status" value="1"/>
</dbReference>
<dbReference type="GO" id="GO:0005975">
    <property type="term" value="P:carbohydrate metabolic process"/>
    <property type="evidence" value="ECO:0007669"/>
    <property type="project" value="InterPro"/>
</dbReference>
<evidence type="ECO:0000259" key="9">
    <source>
        <dbReference type="PROSITE" id="PS51910"/>
    </source>
</evidence>
<keyword evidence="11" id="KW-1185">Reference proteome</keyword>
<sequence>MSLTGMENRGFSVCVCILVIGFVNSHILENFNREDINTTARWKRQSQSYKCTLPKHPDNGRWLIINGDGKPGDQIDINTILKIECLDGYRLNPIIPFVACDVGFDPNKFPKCEKKCPSFYSTATTTLKCVDRDGNKIGCDQAIDGTYLTFDCIAYYEVPPGNKRSLFCRAGTWDFPKPVCQPVCGKKVNNETIALSYGGKEVKDLEYPWVIAIYRKQGGSYQNICGGTLVSRRIVLTAAHCVTNDYGVAQPKELFEVAAGKYYNAYGDPRDQWVQYRKISKLIVKDGYRGESQRYAADIAVIVLEKLFRLGPVVQPVCINNLQNIYLKNRQMGEVAGWGITEKNQVADRLRVIKIPYKEKSTCSQELPAEWEEKYNFLDKICAGYYKRNISVCKGDSGSGLVFVNSEDSRYYIHGIVSIAPNLFNLQCNYETNALYTSIAFYYSFIDVEIQKHYVEDCKLPAHPENGKWSLENDAEKYPGEIVPSTSILKFSCHRGYKLSSASQYYECENTYNAPTCKLLCPKLDFPKKTITSCKNSREQVIDCADASDGSSVTYVCPAGFETDRGTSTSTRYCINGSYGKPKPDCLITGSGGKNTTTETSPGSSVYALDGQKVICTYASWWAYEGILPEDLDPMLCTHVVYEFIGLWDKGDVRVQDDGLDLDQEQRGLYNRITDMKKKNKDLKVLLSVGGTLATNSTLFRRVAGHAAKTGAFLGSAGYFLKTYHFDGIDIDWQYPEESDMKTYIDFLKIVKDEFDRNGWLLSATVRPYLEGTGYNVTAMNRILDWVTIRSFDFFGGEWSNSTGIHNALYASSKDDFWQKRHSNMDSVAKTWIHAGLSKEKLVLSIAFYGRSFTLKDPKEHGLHAPITGPGPGVDGGFVRYYELCSTYKNNYTEEWDDETKAVYKYNDSFWIGFNTKDAVWTRGDYIKKNGYAGVNVFPWDGDDNKGICGMKHILLKHVHGGMGHPVDWDH</sequence>
<dbReference type="SUPFAM" id="SSF50494">
    <property type="entry name" value="Trypsin-like serine proteases"/>
    <property type="match status" value="1"/>
</dbReference>
<dbReference type="SMART" id="SM00020">
    <property type="entry name" value="Tryp_SPc"/>
    <property type="match status" value="1"/>
</dbReference>
<evidence type="ECO:0000313" key="10">
    <source>
        <dbReference type="EMBL" id="CAH1101632.1"/>
    </source>
</evidence>
<dbReference type="Proteomes" id="UP001153636">
    <property type="component" value="Chromosome 11"/>
</dbReference>
<dbReference type="PROSITE" id="PS51910">
    <property type="entry name" value="GH18_2"/>
    <property type="match status" value="1"/>
</dbReference>
<dbReference type="SUPFAM" id="SSF54556">
    <property type="entry name" value="Chitinase insertion domain"/>
    <property type="match status" value="1"/>
</dbReference>
<dbReference type="SMART" id="SM00032">
    <property type="entry name" value="CCP"/>
    <property type="match status" value="4"/>
</dbReference>
<keyword evidence="2" id="KW-0964">Secreted</keyword>
<dbReference type="SUPFAM" id="SSF57535">
    <property type="entry name" value="Complement control module/SCR domain"/>
    <property type="match status" value="1"/>
</dbReference>
<dbReference type="Pfam" id="PF00704">
    <property type="entry name" value="Glyco_hydro_18"/>
    <property type="match status" value="1"/>
</dbReference>
<keyword evidence="7" id="KW-0326">Glycosidase</keyword>
<dbReference type="SUPFAM" id="SSF51445">
    <property type="entry name" value="(Trans)glycosidases"/>
    <property type="match status" value="1"/>
</dbReference>
<dbReference type="InterPro" id="IPR001254">
    <property type="entry name" value="Trypsin_dom"/>
</dbReference>
<name>A0A9P0G9K2_9CUCU</name>
<feature type="domain" description="Peptidase S1" evidence="8">
    <location>
        <begin position="196"/>
        <end position="451"/>
    </location>
</feature>
<feature type="domain" description="GH18" evidence="9">
    <location>
        <begin position="612"/>
        <end position="966"/>
    </location>
</feature>
<dbReference type="PROSITE" id="PS50240">
    <property type="entry name" value="TRYPSIN_DOM"/>
    <property type="match status" value="1"/>
</dbReference>
<dbReference type="InterPro" id="IPR001314">
    <property type="entry name" value="Peptidase_S1A"/>
</dbReference>
<proteinExistence type="predicted"/>
<dbReference type="SMART" id="SM00636">
    <property type="entry name" value="Glyco_18"/>
    <property type="match status" value="1"/>
</dbReference>
<dbReference type="InterPro" id="IPR009003">
    <property type="entry name" value="Peptidase_S1_PA"/>
</dbReference>
<dbReference type="AlphaFoldDB" id="A0A9P0G9K2"/>
<dbReference type="InterPro" id="IPR029070">
    <property type="entry name" value="Chitinase_insertion_sf"/>
</dbReference>
<comment type="subcellular location">
    <subcellularLocation>
        <location evidence="1">Secreted</location>
    </subcellularLocation>
</comment>
<protein>
    <recommendedName>
        <fullName evidence="12">Chitinase</fullName>
    </recommendedName>
</protein>
<evidence type="ECO:0000256" key="4">
    <source>
        <dbReference type="ARBA" id="ARBA00022801"/>
    </source>
</evidence>
<evidence type="ECO:0000256" key="5">
    <source>
        <dbReference type="ARBA" id="ARBA00023157"/>
    </source>
</evidence>
<dbReference type="PROSITE" id="PS00134">
    <property type="entry name" value="TRYPSIN_HIS"/>
    <property type="match status" value="1"/>
</dbReference>
<evidence type="ECO:0000313" key="11">
    <source>
        <dbReference type="Proteomes" id="UP001153636"/>
    </source>
</evidence>
<dbReference type="OrthoDB" id="6744641at2759"/>
<keyword evidence="5" id="KW-1015">Disulfide bond</keyword>
<dbReference type="GO" id="GO:0008061">
    <property type="term" value="F:chitin binding"/>
    <property type="evidence" value="ECO:0007669"/>
    <property type="project" value="InterPro"/>
</dbReference>
<evidence type="ECO:0008006" key="12">
    <source>
        <dbReference type="Google" id="ProtNLM"/>
    </source>
</evidence>
<reference evidence="10" key="1">
    <citation type="submission" date="2022-01" db="EMBL/GenBank/DDBJ databases">
        <authorList>
            <person name="King R."/>
        </authorList>
    </citation>
    <scope>NUCLEOTIDE SEQUENCE</scope>
</reference>
<dbReference type="PANTHER" id="PTHR11177:SF360">
    <property type="entry name" value="CHITINASE 4-RELATED"/>
    <property type="match status" value="1"/>
</dbReference>
<dbReference type="Gene3D" id="2.40.10.10">
    <property type="entry name" value="Trypsin-like serine proteases"/>
    <property type="match status" value="2"/>
</dbReference>
<dbReference type="InterPro" id="IPR050314">
    <property type="entry name" value="Glycosyl_Hydrlase_18"/>
</dbReference>
<dbReference type="Gene3D" id="3.20.20.80">
    <property type="entry name" value="Glycosidases"/>
    <property type="match status" value="1"/>
</dbReference>
<evidence type="ECO:0000256" key="6">
    <source>
        <dbReference type="ARBA" id="ARBA00023180"/>
    </source>
</evidence>
<dbReference type="CDD" id="cd00190">
    <property type="entry name" value="Tryp_SPc"/>
    <property type="match status" value="1"/>
</dbReference>
<dbReference type="FunFam" id="3.10.50.10:FF:000003">
    <property type="entry name" value="Class V chitinase CHIT5b"/>
    <property type="match status" value="1"/>
</dbReference>
<dbReference type="GO" id="GO:0004252">
    <property type="term" value="F:serine-type endopeptidase activity"/>
    <property type="evidence" value="ECO:0007669"/>
    <property type="project" value="InterPro"/>
</dbReference>
<dbReference type="Gene3D" id="3.10.50.10">
    <property type="match status" value="1"/>
</dbReference>
<dbReference type="PANTHER" id="PTHR11177">
    <property type="entry name" value="CHITINASE"/>
    <property type="match status" value="1"/>
</dbReference>
<dbReference type="InterPro" id="IPR017853">
    <property type="entry name" value="GH"/>
</dbReference>
<evidence type="ECO:0000259" key="8">
    <source>
        <dbReference type="PROSITE" id="PS50240"/>
    </source>
</evidence>
<dbReference type="FunFam" id="2.40.10.10:FF:000054">
    <property type="entry name" value="Complement C1r subcomponent"/>
    <property type="match status" value="1"/>
</dbReference>
<gene>
    <name evidence="10" type="ORF">PSYICH_LOCUS2343</name>
</gene>
<evidence type="ECO:0000256" key="1">
    <source>
        <dbReference type="ARBA" id="ARBA00004613"/>
    </source>
</evidence>
<dbReference type="PRINTS" id="PR00722">
    <property type="entry name" value="CHYMOTRYPSIN"/>
</dbReference>